<dbReference type="InterPro" id="IPR034466">
    <property type="entry name" value="Methyltransferase_Class_B"/>
</dbReference>
<evidence type="ECO:0000256" key="1">
    <source>
        <dbReference type="ARBA" id="ARBA00001966"/>
    </source>
</evidence>
<organism evidence="10 11">
    <name type="scientific">Morganella morganii</name>
    <name type="common">Proteus morganii</name>
    <dbReference type="NCBI Taxonomy" id="582"/>
    <lineage>
        <taxon>Bacteria</taxon>
        <taxon>Pseudomonadati</taxon>
        <taxon>Pseudomonadota</taxon>
        <taxon>Gammaproteobacteria</taxon>
        <taxon>Enterobacterales</taxon>
        <taxon>Morganellaceae</taxon>
        <taxon>Morganella</taxon>
    </lineage>
</organism>
<dbReference type="SUPFAM" id="SSF102114">
    <property type="entry name" value="Radical SAM enzymes"/>
    <property type="match status" value="1"/>
</dbReference>
<keyword evidence="3" id="KW-0808">Transferase</keyword>
<dbReference type="GO" id="GO:0031419">
    <property type="term" value="F:cobalamin binding"/>
    <property type="evidence" value="ECO:0007669"/>
    <property type="project" value="InterPro"/>
</dbReference>
<dbReference type="InterPro" id="IPR007197">
    <property type="entry name" value="rSAM"/>
</dbReference>
<evidence type="ECO:0000256" key="6">
    <source>
        <dbReference type="ARBA" id="ARBA00023004"/>
    </source>
</evidence>
<evidence type="ECO:0000259" key="8">
    <source>
        <dbReference type="PROSITE" id="PS51332"/>
    </source>
</evidence>
<dbReference type="Gene3D" id="3.80.30.20">
    <property type="entry name" value="tm_1862 like domain"/>
    <property type="match status" value="1"/>
</dbReference>
<evidence type="ECO:0000256" key="4">
    <source>
        <dbReference type="ARBA" id="ARBA00022691"/>
    </source>
</evidence>
<keyword evidence="6" id="KW-0408">Iron</keyword>
<dbReference type="PROSITE" id="PS51918">
    <property type="entry name" value="RADICAL_SAM"/>
    <property type="match status" value="1"/>
</dbReference>
<feature type="domain" description="Radical SAM core" evidence="9">
    <location>
        <begin position="173"/>
        <end position="393"/>
    </location>
</feature>
<comment type="caution">
    <text evidence="10">The sequence shown here is derived from an EMBL/GenBank/DDBJ whole genome shotgun (WGS) entry which is preliminary data.</text>
</comment>
<evidence type="ECO:0000256" key="3">
    <source>
        <dbReference type="ARBA" id="ARBA00022679"/>
    </source>
</evidence>
<keyword evidence="5" id="KW-0479">Metal-binding</keyword>
<evidence type="ECO:0000256" key="7">
    <source>
        <dbReference type="ARBA" id="ARBA00023014"/>
    </source>
</evidence>
<dbReference type="SMART" id="SM00729">
    <property type="entry name" value="Elp3"/>
    <property type="match status" value="1"/>
</dbReference>
<dbReference type="InterPro" id="IPR051198">
    <property type="entry name" value="BchE-like"/>
</dbReference>
<dbReference type="CDD" id="cd01335">
    <property type="entry name" value="Radical_SAM"/>
    <property type="match status" value="1"/>
</dbReference>
<gene>
    <name evidence="10" type="ORF">CKG00_01560</name>
</gene>
<reference evidence="10 11" key="1">
    <citation type="submission" date="2017-08" db="EMBL/GenBank/DDBJ databases">
        <title>Draft genome sequence of pheromone producing symbiont Morganella morganii, of the female New Zealand grass grub Costelytra giveni.</title>
        <authorList>
            <person name="Laugraud A."/>
            <person name="Young S.D."/>
            <person name="Hurst M.H."/>
        </authorList>
    </citation>
    <scope>NUCLEOTIDE SEQUENCE [LARGE SCALE GENOMIC DNA]</scope>
    <source>
        <strain evidence="10 11">MMsCG</strain>
    </source>
</reference>
<dbReference type="GO" id="GO:0005829">
    <property type="term" value="C:cytosol"/>
    <property type="evidence" value="ECO:0007669"/>
    <property type="project" value="TreeGrafter"/>
</dbReference>
<evidence type="ECO:0000256" key="2">
    <source>
        <dbReference type="ARBA" id="ARBA00022603"/>
    </source>
</evidence>
<dbReference type="OrthoDB" id="9801424at2"/>
<dbReference type="PANTHER" id="PTHR43409:SF7">
    <property type="entry name" value="BLL1977 PROTEIN"/>
    <property type="match status" value="1"/>
</dbReference>
<accession>A0A433ZSX0</accession>
<dbReference type="PROSITE" id="PS51332">
    <property type="entry name" value="B12_BINDING"/>
    <property type="match status" value="1"/>
</dbReference>
<dbReference type="Proteomes" id="UP000286908">
    <property type="component" value="Unassembled WGS sequence"/>
</dbReference>
<dbReference type="Pfam" id="PF02310">
    <property type="entry name" value="B12-binding"/>
    <property type="match status" value="1"/>
</dbReference>
<dbReference type="InterPro" id="IPR058240">
    <property type="entry name" value="rSAM_sf"/>
</dbReference>
<dbReference type="PANTHER" id="PTHR43409">
    <property type="entry name" value="ANAEROBIC MAGNESIUM-PROTOPORPHYRIN IX MONOMETHYL ESTER CYCLASE-RELATED"/>
    <property type="match status" value="1"/>
</dbReference>
<keyword evidence="7" id="KW-0411">Iron-sulfur</keyword>
<feature type="domain" description="B12-binding" evidence="8">
    <location>
        <begin position="12"/>
        <end position="147"/>
    </location>
</feature>
<dbReference type="Gene3D" id="3.40.50.280">
    <property type="entry name" value="Cobalamin-binding domain"/>
    <property type="match status" value="1"/>
</dbReference>
<dbReference type="GO" id="GO:0046872">
    <property type="term" value="F:metal ion binding"/>
    <property type="evidence" value="ECO:0007669"/>
    <property type="project" value="UniProtKB-KW"/>
</dbReference>
<dbReference type="InterPro" id="IPR023404">
    <property type="entry name" value="rSAM_horseshoe"/>
</dbReference>
<protein>
    <submittedName>
        <fullName evidence="10">B12-binding domain-containing radical SAM protein</fullName>
    </submittedName>
</protein>
<comment type="cofactor">
    <cofactor evidence="1">
        <name>[4Fe-4S] cluster</name>
        <dbReference type="ChEBI" id="CHEBI:49883"/>
    </cofactor>
</comment>
<evidence type="ECO:0000313" key="10">
    <source>
        <dbReference type="EMBL" id="RUT65228.1"/>
    </source>
</evidence>
<dbReference type="AlphaFoldDB" id="A0A433ZSX0"/>
<dbReference type="SFLD" id="SFLDG01123">
    <property type="entry name" value="methyltransferase_(Class_B)"/>
    <property type="match status" value="1"/>
</dbReference>
<dbReference type="InterPro" id="IPR006158">
    <property type="entry name" value="Cobalamin-bd"/>
</dbReference>
<dbReference type="GO" id="GO:0003824">
    <property type="term" value="F:catalytic activity"/>
    <property type="evidence" value="ECO:0007669"/>
    <property type="project" value="InterPro"/>
</dbReference>
<name>A0A433ZSX0_MORMO</name>
<dbReference type="EMBL" id="NRQY01000001">
    <property type="protein sequence ID" value="RUT65228.1"/>
    <property type="molecule type" value="Genomic_DNA"/>
</dbReference>
<sequence length="465" mass="53044">MTTQTVYTPQRPLDLVLLSPKGPLYRKRGGIFKRSLRYQPLTLTTLSALVPKSLPVNIRLIDESIEELPEDFTADLVAMTVITGNAPRAYELSAQMRAKNIPVVLGGPHVTLLPQEALQHADTVCTGYSEQSWPQLIRDFMAGNMQREYRQSTDFTLDIPDLPFPERERFDAKHFLTQGVFEATRSCAHNCEFCVAPSAWGRKQFQHPAEWVTEDIRRYVERTGKRKVIFVDLNLVSDIGYAKRLFTALIPLNIQWFGLSTVLIAHNHELMELMARSGCKGLLLGLETVSDGSLKDAGKKFNGSVDYKELIGDLHRLGIAIQGCFVFGLDHDTTDVFDRTVDLAIDAGIDLPRFSVLTPFPGTPLFKRLEEEQRILTTDWSLYDAQHVVFRPALMSARELELGHERAWKKVYRYRSIAKRLWQARNFKPLALTANLGYRFYAHHLHQYYTCDWPVEHRPAKSGSH</sequence>
<keyword evidence="2" id="KW-0489">Methyltransferase</keyword>
<evidence type="ECO:0000313" key="11">
    <source>
        <dbReference type="Proteomes" id="UP000286908"/>
    </source>
</evidence>
<dbReference type="Pfam" id="PF04055">
    <property type="entry name" value="Radical_SAM"/>
    <property type="match status" value="1"/>
</dbReference>
<proteinExistence type="predicted"/>
<dbReference type="GO" id="GO:0051539">
    <property type="term" value="F:4 iron, 4 sulfur cluster binding"/>
    <property type="evidence" value="ECO:0007669"/>
    <property type="project" value="UniProtKB-KW"/>
</dbReference>
<evidence type="ECO:0000259" key="9">
    <source>
        <dbReference type="PROSITE" id="PS51918"/>
    </source>
</evidence>
<keyword evidence="4" id="KW-0949">S-adenosyl-L-methionine</keyword>
<evidence type="ECO:0000256" key="5">
    <source>
        <dbReference type="ARBA" id="ARBA00022723"/>
    </source>
</evidence>
<dbReference type="SFLD" id="SFLDS00029">
    <property type="entry name" value="Radical_SAM"/>
    <property type="match status" value="1"/>
</dbReference>
<dbReference type="InterPro" id="IPR006638">
    <property type="entry name" value="Elp3/MiaA/NifB-like_rSAM"/>
</dbReference>
<dbReference type="SFLD" id="SFLDG01082">
    <property type="entry name" value="B12-binding_domain_containing"/>
    <property type="match status" value="1"/>
</dbReference>